<name>A0A1Q9D7D6_SYMMI</name>
<keyword evidence="4" id="KW-1185">Reference proteome</keyword>
<dbReference type="GO" id="GO:0005737">
    <property type="term" value="C:cytoplasm"/>
    <property type="evidence" value="ECO:0007669"/>
    <property type="project" value="TreeGrafter"/>
</dbReference>
<dbReference type="InterPro" id="IPR000836">
    <property type="entry name" value="PRTase_dom"/>
</dbReference>
<dbReference type="GO" id="GO:0016301">
    <property type="term" value="F:kinase activity"/>
    <property type="evidence" value="ECO:0007669"/>
    <property type="project" value="UniProtKB-KW"/>
</dbReference>
<dbReference type="EMBL" id="LSRX01000679">
    <property type="protein sequence ID" value="OLP91105.1"/>
    <property type="molecule type" value="Genomic_DNA"/>
</dbReference>
<dbReference type="Proteomes" id="UP000186817">
    <property type="component" value="Unassembled WGS sequence"/>
</dbReference>
<dbReference type="PANTHER" id="PTHR10210:SF45">
    <property type="entry name" value="RIBOSE-PHOSPHATE PYROPHOSPHOKINASE 3, CHLOROPLASTIC"/>
    <property type="match status" value="1"/>
</dbReference>
<organism evidence="3 4">
    <name type="scientific">Symbiodinium microadriaticum</name>
    <name type="common">Dinoflagellate</name>
    <name type="synonym">Zooxanthella microadriatica</name>
    <dbReference type="NCBI Taxonomy" id="2951"/>
    <lineage>
        <taxon>Eukaryota</taxon>
        <taxon>Sar</taxon>
        <taxon>Alveolata</taxon>
        <taxon>Dinophyceae</taxon>
        <taxon>Suessiales</taxon>
        <taxon>Symbiodiniaceae</taxon>
        <taxon>Symbiodinium</taxon>
    </lineage>
</organism>
<evidence type="ECO:0000313" key="3">
    <source>
        <dbReference type="EMBL" id="OLP91105.1"/>
    </source>
</evidence>
<accession>A0A1Q9D7D6</accession>
<keyword evidence="3" id="KW-0808">Transferase</keyword>
<evidence type="ECO:0000313" key="4">
    <source>
        <dbReference type="Proteomes" id="UP000186817"/>
    </source>
</evidence>
<comment type="similarity">
    <text evidence="1">Belongs to the ribose-phosphate pyrophosphokinase family.</text>
</comment>
<dbReference type="Gene3D" id="3.40.50.2020">
    <property type="match status" value="1"/>
</dbReference>
<protein>
    <submittedName>
        <fullName evidence="3">Ribose-phosphate pyrophosphokinase 3, chloroplastic</fullName>
    </submittedName>
</protein>
<dbReference type="OrthoDB" id="421793at2759"/>
<proteinExistence type="inferred from homology"/>
<dbReference type="GO" id="GO:0000287">
    <property type="term" value="F:magnesium ion binding"/>
    <property type="evidence" value="ECO:0007669"/>
    <property type="project" value="InterPro"/>
</dbReference>
<comment type="caution">
    <text evidence="3">The sequence shown here is derived from an EMBL/GenBank/DDBJ whole genome shotgun (WGS) entry which is preliminary data.</text>
</comment>
<feature type="signal peptide" evidence="2">
    <location>
        <begin position="1"/>
        <end position="23"/>
    </location>
</feature>
<dbReference type="InterPro" id="IPR005946">
    <property type="entry name" value="Rib-P_diPkinase"/>
</dbReference>
<dbReference type="CDD" id="cd06223">
    <property type="entry name" value="PRTases_typeI"/>
    <property type="match status" value="1"/>
</dbReference>
<dbReference type="SUPFAM" id="SSF53271">
    <property type="entry name" value="PRTase-like"/>
    <property type="match status" value="1"/>
</dbReference>
<feature type="chain" id="PRO_5012322129" evidence="2">
    <location>
        <begin position="24"/>
        <end position="118"/>
    </location>
</feature>
<evidence type="ECO:0000256" key="2">
    <source>
        <dbReference type="SAM" id="SignalP"/>
    </source>
</evidence>
<dbReference type="GO" id="GO:0006015">
    <property type="term" value="P:5-phosphoribose 1-diphosphate biosynthetic process"/>
    <property type="evidence" value="ECO:0007669"/>
    <property type="project" value="TreeGrafter"/>
</dbReference>
<keyword evidence="3" id="KW-0418">Kinase</keyword>
<keyword evidence="2" id="KW-0732">Signal</keyword>
<reference evidence="3 4" key="1">
    <citation type="submission" date="2016-02" db="EMBL/GenBank/DDBJ databases">
        <title>Genome analysis of coral dinoflagellate symbionts highlights evolutionary adaptations to a symbiotic lifestyle.</title>
        <authorList>
            <person name="Aranda M."/>
            <person name="Li Y."/>
            <person name="Liew Y.J."/>
            <person name="Baumgarten S."/>
            <person name="Simakov O."/>
            <person name="Wilson M."/>
            <person name="Piel J."/>
            <person name="Ashoor H."/>
            <person name="Bougouffa S."/>
            <person name="Bajic V.B."/>
            <person name="Ryu T."/>
            <person name="Ravasi T."/>
            <person name="Bayer T."/>
            <person name="Micklem G."/>
            <person name="Kim H."/>
            <person name="Bhak J."/>
            <person name="Lajeunesse T.C."/>
            <person name="Voolstra C.R."/>
        </authorList>
    </citation>
    <scope>NUCLEOTIDE SEQUENCE [LARGE SCALE GENOMIC DNA]</scope>
    <source>
        <strain evidence="3 4">CCMP2467</strain>
    </source>
</reference>
<dbReference type="PANTHER" id="PTHR10210">
    <property type="entry name" value="RIBOSE-PHOSPHATE DIPHOSPHOKINASE FAMILY MEMBER"/>
    <property type="match status" value="1"/>
</dbReference>
<dbReference type="GO" id="GO:0002189">
    <property type="term" value="C:ribose phosphate diphosphokinase complex"/>
    <property type="evidence" value="ECO:0007669"/>
    <property type="project" value="TreeGrafter"/>
</dbReference>
<dbReference type="GO" id="GO:0006164">
    <property type="term" value="P:purine nucleotide biosynthetic process"/>
    <property type="evidence" value="ECO:0007669"/>
    <property type="project" value="TreeGrafter"/>
</dbReference>
<gene>
    <name evidence="3" type="ORF">AK812_SmicGene27241</name>
</gene>
<dbReference type="AlphaFoldDB" id="A0A1Q9D7D6"/>
<dbReference type="InterPro" id="IPR029057">
    <property type="entry name" value="PRTase-like"/>
</dbReference>
<evidence type="ECO:0000256" key="1">
    <source>
        <dbReference type="ARBA" id="ARBA00006478"/>
    </source>
</evidence>
<sequence length="118" mass="13266">MSAAEKSLRFVLILRMWMRESSGTVLACREELAKRGAKKVSVFVTHGVFPLGSWKKFEGAGFEKIFITDSVPETCEIFREHQAARGASSTFEIIGLAPALHEYLQGQVDYAAREAWRK</sequence>